<evidence type="ECO:0000313" key="3">
    <source>
        <dbReference type="EMBL" id="MDR6271049.1"/>
    </source>
</evidence>
<name>A0ABU1JFZ7_9MICC</name>
<dbReference type="SUPFAM" id="SSF50129">
    <property type="entry name" value="GroES-like"/>
    <property type="match status" value="1"/>
</dbReference>
<accession>A0ABU1JFZ7</accession>
<dbReference type="InterPro" id="IPR013154">
    <property type="entry name" value="ADH-like_N"/>
</dbReference>
<keyword evidence="1" id="KW-0521">NADP</keyword>
<dbReference type="Proteomes" id="UP001185069">
    <property type="component" value="Unassembled WGS sequence"/>
</dbReference>
<feature type="domain" description="Enoyl reductase (ER)" evidence="2">
    <location>
        <begin position="11"/>
        <end position="303"/>
    </location>
</feature>
<dbReference type="SUPFAM" id="SSF51735">
    <property type="entry name" value="NAD(P)-binding Rossmann-fold domains"/>
    <property type="match status" value="1"/>
</dbReference>
<dbReference type="InterPro" id="IPR020843">
    <property type="entry name" value="ER"/>
</dbReference>
<dbReference type="CDD" id="cd05289">
    <property type="entry name" value="MDR_like_2"/>
    <property type="match status" value="1"/>
</dbReference>
<gene>
    <name evidence="3" type="ORF">JOE69_003287</name>
</gene>
<evidence type="ECO:0000256" key="1">
    <source>
        <dbReference type="ARBA" id="ARBA00022857"/>
    </source>
</evidence>
<evidence type="ECO:0000259" key="2">
    <source>
        <dbReference type="SMART" id="SM00829"/>
    </source>
</evidence>
<dbReference type="PANTHER" id="PTHR44154:SF1">
    <property type="entry name" value="QUINONE OXIDOREDUCTASE"/>
    <property type="match status" value="1"/>
</dbReference>
<reference evidence="3 4" key="1">
    <citation type="submission" date="2023-07" db="EMBL/GenBank/DDBJ databases">
        <title>Sequencing the genomes of 1000 actinobacteria strains.</title>
        <authorList>
            <person name="Klenk H.-P."/>
        </authorList>
    </citation>
    <scope>NUCLEOTIDE SEQUENCE [LARGE SCALE GENOMIC DNA]</scope>
    <source>
        <strain evidence="3 4">DSM 14555</strain>
    </source>
</reference>
<dbReference type="InterPro" id="IPR011032">
    <property type="entry name" value="GroES-like_sf"/>
</dbReference>
<protein>
    <submittedName>
        <fullName evidence="3">NADPH:quinone reductase-like Zn-dependent oxidoreductase</fullName>
    </submittedName>
</protein>
<comment type="caution">
    <text evidence="3">The sequence shown here is derived from an EMBL/GenBank/DDBJ whole genome shotgun (WGS) entry which is preliminary data.</text>
</comment>
<dbReference type="Gene3D" id="3.90.180.10">
    <property type="entry name" value="Medium-chain alcohol dehydrogenases, catalytic domain"/>
    <property type="match status" value="1"/>
</dbReference>
<dbReference type="SMART" id="SM00829">
    <property type="entry name" value="PKS_ER"/>
    <property type="match status" value="1"/>
</dbReference>
<organism evidence="3 4">
    <name type="scientific">Arthrobacter russicus</name>
    <dbReference type="NCBI Taxonomy" id="172040"/>
    <lineage>
        <taxon>Bacteria</taxon>
        <taxon>Bacillati</taxon>
        <taxon>Actinomycetota</taxon>
        <taxon>Actinomycetes</taxon>
        <taxon>Micrococcales</taxon>
        <taxon>Micrococcaceae</taxon>
        <taxon>Arthrobacter</taxon>
    </lineage>
</organism>
<dbReference type="Pfam" id="PF08240">
    <property type="entry name" value="ADH_N"/>
    <property type="match status" value="1"/>
</dbReference>
<dbReference type="Gene3D" id="3.40.50.720">
    <property type="entry name" value="NAD(P)-binding Rossmann-like Domain"/>
    <property type="match status" value="1"/>
</dbReference>
<dbReference type="PANTHER" id="PTHR44154">
    <property type="entry name" value="QUINONE OXIDOREDUCTASE"/>
    <property type="match status" value="1"/>
</dbReference>
<proteinExistence type="predicted"/>
<dbReference type="EMBL" id="JAVDQF010000001">
    <property type="protein sequence ID" value="MDR6271049.1"/>
    <property type="molecule type" value="Genomic_DNA"/>
</dbReference>
<keyword evidence="4" id="KW-1185">Reference proteome</keyword>
<sequence>MSRFVQYEEFGGPEVLQIVNVADPEPGPGEIRIKVAAAGLNPVDFKIFHGGPIAEAFGASLPSGVGNDFAGVVDRVGAGVSEFAVGDEVFGAARNHAIADLVVVPVESVLPLPAGLSLETAATLWVAGRTAWALVESLELTGQDTVVVSAAAGGVGVLAAQLAKRKGATVIGTASAANHEYLRSIGVLPVAYGEGLADRLRAAAPQGLTAMVDAQGAASISAALAVGVPTARIVSAAAHAPDELQGARAVGGNDATTEELAVVAQLVADGALEVPIDSRFPLDQVQQAYVRAEGGHLRGKIVVSLA</sequence>
<dbReference type="InterPro" id="IPR036291">
    <property type="entry name" value="NAD(P)-bd_dom_sf"/>
</dbReference>
<dbReference type="Pfam" id="PF13602">
    <property type="entry name" value="ADH_zinc_N_2"/>
    <property type="match status" value="1"/>
</dbReference>
<dbReference type="InterPro" id="IPR051603">
    <property type="entry name" value="Zinc-ADH_QOR/CCCR"/>
</dbReference>
<evidence type="ECO:0000313" key="4">
    <source>
        <dbReference type="Proteomes" id="UP001185069"/>
    </source>
</evidence>
<dbReference type="RefSeq" id="WP_309800599.1">
    <property type="nucleotide sequence ID" value="NZ_BAAAHY010000006.1"/>
</dbReference>